<gene>
    <name evidence="1" type="ORF">H8730_03900</name>
</gene>
<sequence>MYKLPVVLQPEIVSECWTFYKMVVIQTHPRIEEWFASKRLDVFLSENGVHSCFGENGEMYPLSYFGDILQISEVQEPKPGDILDRIEREIDEGRYIIIYLNFTTLLNDTEHEAPYIHEVLIYGYDETKRIFYCANGGKEYEIVYDLLLENYTSVWELFRESPELRYSRRMWYFLVTRISLNIDYRNDNACYDFLRKIEREWKVGTVIKNGYSKQGERGDPIVYHCGIYTLLALRDKLIQMATLSPEAEEHHTYSLILLKFCEHRSILLRSMAWFLHHTGFLNAEETAVPMRTCYAQYEECVSQMKKIHSLSLKYSQTGDTAIYLRIIDYLQAQYALEYEALEAFHKKAIEFYH</sequence>
<comment type="caution">
    <text evidence="1">The sequence shown here is derived from an EMBL/GenBank/DDBJ whole genome shotgun (WGS) entry which is preliminary data.</text>
</comment>
<dbReference type="Proteomes" id="UP000657006">
    <property type="component" value="Unassembled WGS sequence"/>
</dbReference>
<dbReference type="EMBL" id="JACRSQ010000003">
    <property type="protein sequence ID" value="MBC8542691.1"/>
    <property type="molecule type" value="Genomic_DNA"/>
</dbReference>
<protein>
    <recommendedName>
        <fullName evidence="3">Butirosin biosynthesis protein H N-terminal domain-containing protein</fullName>
    </recommendedName>
</protein>
<name>A0A926I177_9FIRM</name>
<dbReference type="RefSeq" id="WP_177715651.1">
    <property type="nucleotide sequence ID" value="NZ_JACRSQ010000003.1"/>
</dbReference>
<dbReference type="AlphaFoldDB" id="A0A926I177"/>
<organism evidence="1 2">
    <name type="scientific">Bianquea renquensis</name>
    <dbReference type="NCBI Taxonomy" id="2763661"/>
    <lineage>
        <taxon>Bacteria</taxon>
        <taxon>Bacillati</taxon>
        <taxon>Bacillota</taxon>
        <taxon>Clostridia</taxon>
        <taxon>Eubacteriales</taxon>
        <taxon>Bianqueaceae</taxon>
        <taxon>Bianquea</taxon>
    </lineage>
</organism>
<accession>A0A926I177</accession>
<proteinExistence type="predicted"/>
<reference evidence="1" key="1">
    <citation type="submission" date="2020-08" db="EMBL/GenBank/DDBJ databases">
        <title>Genome public.</title>
        <authorList>
            <person name="Liu C."/>
            <person name="Sun Q."/>
        </authorList>
    </citation>
    <scope>NUCLEOTIDE SEQUENCE</scope>
    <source>
        <strain evidence="1">NSJ-32</strain>
    </source>
</reference>
<evidence type="ECO:0000313" key="2">
    <source>
        <dbReference type="Proteomes" id="UP000657006"/>
    </source>
</evidence>
<evidence type="ECO:0008006" key="3">
    <source>
        <dbReference type="Google" id="ProtNLM"/>
    </source>
</evidence>
<evidence type="ECO:0000313" key="1">
    <source>
        <dbReference type="EMBL" id="MBC8542691.1"/>
    </source>
</evidence>
<keyword evidence="2" id="KW-1185">Reference proteome</keyword>